<keyword evidence="1" id="KW-0479">Metal-binding</keyword>
<protein>
    <recommendedName>
        <fullName evidence="3">RING-type domain-containing protein</fullName>
    </recommendedName>
</protein>
<keyword evidence="1" id="KW-0863">Zinc-finger</keyword>
<dbReference type="GO" id="GO:0016567">
    <property type="term" value="P:protein ubiquitination"/>
    <property type="evidence" value="ECO:0007669"/>
    <property type="project" value="TreeGrafter"/>
</dbReference>
<dbReference type="Pfam" id="PF07002">
    <property type="entry name" value="Copine"/>
    <property type="match status" value="1"/>
</dbReference>
<reference evidence="4 5" key="1">
    <citation type="submission" date="2024-04" db="EMBL/GenBank/DDBJ databases">
        <title>The reference genome of an endangered Asteraceae, Deinandra increscens subsp. villosa, native to the Central Coast of California.</title>
        <authorList>
            <person name="Guilliams M."/>
            <person name="Hasenstab-Lehman K."/>
            <person name="Meyer R."/>
            <person name="Mcevoy S."/>
        </authorList>
    </citation>
    <scope>NUCLEOTIDE SEQUENCE [LARGE SCALE GENOMIC DNA]</scope>
    <source>
        <tissue evidence="4">Leaf</tissue>
    </source>
</reference>
<organism evidence="4 5">
    <name type="scientific">Deinandra increscens subsp. villosa</name>
    <dbReference type="NCBI Taxonomy" id="3103831"/>
    <lineage>
        <taxon>Eukaryota</taxon>
        <taxon>Viridiplantae</taxon>
        <taxon>Streptophyta</taxon>
        <taxon>Embryophyta</taxon>
        <taxon>Tracheophyta</taxon>
        <taxon>Spermatophyta</taxon>
        <taxon>Magnoliopsida</taxon>
        <taxon>eudicotyledons</taxon>
        <taxon>Gunneridae</taxon>
        <taxon>Pentapetalae</taxon>
        <taxon>asterids</taxon>
        <taxon>campanulids</taxon>
        <taxon>Asterales</taxon>
        <taxon>Asteraceae</taxon>
        <taxon>Asteroideae</taxon>
        <taxon>Heliantheae alliance</taxon>
        <taxon>Madieae</taxon>
        <taxon>Madiinae</taxon>
        <taxon>Deinandra</taxon>
    </lineage>
</organism>
<dbReference type="InterPro" id="IPR010734">
    <property type="entry name" value="Copine_C"/>
</dbReference>
<dbReference type="InterPro" id="IPR013083">
    <property type="entry name" value="Znf_RING/FYVE/PHD"/>
</dbReference>
<dbReference type="AlphaFoldDB" id="A0AAP0H9G7"/>
<name>A0AAP0H9G7_9ASTR</name>
<keyword evidence="5" id="KW-1185">Reference proteome</keyword>
<dbReference type="GO" id="GO:0005634">
    <property type="term" value="C:nucleus"/>
    <property type="evidence" value="ECO:0007669"/>
    <property type="project" value="TreeGrafter"/>
</dbReference>
<dbReference type="InterPro" id="IPR002035">
    <property type="entry name" value="VWF_A"/>
</dbReference>
<sequence length="396" mass="43375">MGGKNSTASTRIPSDSRFQRSQSVTSTPSHPMASPRRRLDRRYSRIPDDYATLEQVTSALAKAGLESSNLIVGIDFTKSNEWTGMRSFNRRSLHSVGGLQNPYEQAISIIGQTLAAFDEDNLIPCFGFGDASTHDHSVFSFYPDSRSCQGFEDVLRRYREIAPQLILSGPTSFAPIIETAISIVEKSGGQYHVLLIIADGQVTRSVDTEHGNFSSQERNTIDAIVKASNYPLSIILVGVGDGPWDMMKEFDDNIPARAFDNLQFVNFTDILSKDIHPMKKRTEFALTALMEIPSQYQATLQLGLLNVRRGDSSATTPLPPPTCDGDLGNAIVRQYHVDETPTSSNSTHGNTVCPVCLIKPKDMAFNCGHQACCECGVYLTSCPICGNVIGTKIPLL</sequence>
<evidence type="ECO:0000256" key="2">
    <source>
        <dbReference type="SAM" id="MobiDB-lite"/>
    </source>
</evidence>
<dbReference type="PROSITE" id="PS50089">
    <property type="entry name" value="ZF_RING_2"/>
    <property type="match status" value="1"/>
</dbReference>
<dbReference type="Proteomes" id="UP001408789">
    <property type="component" value="Unassembled WGS sequence"/>
</dbReference>
<comment type="caution">
    <text evidence="4">The sequence shown here is derived from an EMBL/GenBank/DDBJ whole genome shotgun (WGS) entry which is preliminary data.</text>
</comment>
<feature type="region of interest" description="Disordered" evidence="2">
    <location>
        <begin position="1"/>
        <end position="40"/>
    </location>
</feature>
<dbReference type="PANTHER" id="PTHR45751:SF30">
    <property type="entry name" value="E3 UBIQUITIN-PROTEIN LIGASE RGLG5"/>
    <property type="match status" value="1"/>
</dbReference>
<feature type="compositionally biased region" description="Polar residues" evidence="2">
    <location>
        <begin position="1"/>
        <end position="13"/>
    </location>
</feature>
<keyword evidence="1" id="KW-0862">Zinc</keyword>
<feature type="domain" description="RING-type" evidence="3">
    <location>
        <begin position="353"/>
        <end position="385"/>
    </location>
</feature>
<gene>
    <name evidence="4" type="ORF">SSX86_007238</name>
</gene>
<dbReference type="SUPFAM" id="SSF53300">
    <property type="entry name" value="vWA-like"/>
    <property type="match status" value="1"/>
</dbReference>
<dbReference type="EMBL" id="JBCNJP010000008">
    <property type="protein sequence ID" value="KAK9074640.1"/>
    <property type="molecule type" value="Genomic_DNA"/>
</dbReference>
<dbReference type="PANTHER" id="PTHR45751">
    <property type="entry name" value="COPINE FAMILY PROTEIN 1"/>
    <property type="match status" value="1"/>
</dbReference>
<dbReference type="GO" id="GO:0004842">
    <property type="term" value="F:ubiquitin-protein transferase activity"/>
    <property type="evidence" value="ECO:0007669"/>
    <property type="project" value="TreeGrafter"/>
</dbReference>
<proteinExistence type="predicted"/>
<evidence type="ECO:0000313" key="5">
    <source>
        <dbReference type="Proteomes" id="UP001408789"/>
    </source>
</evidence>
<feature type="compositionally biased region" description="Polar residues" evidence="2">
    <location>
        <begin position="19"/>
        <end position="29"/>
    </location>
</feature>
<dbReference type="InterPro" id="IPR052079">
    <property type="entry name" value="E3_ligase/Copine_domain"/>
</dbReference>
<dbReference type="Gene3D" id="3.30.40.10">
    <property type="entry name" value="Zinc/RING finger domain, C3HC4 (zinc finger)"/>
    <property type="match status" value="1"/>
</dbReference>
<evidence type="ECO:0000256" key="1">
    <source>
        <dbReference type="PROSITE-ProRule" id="PRU00175"/>
    </source>
</evidence>
<dbReference type="SMART" id="SM00327">
    <property type="entry name" value="VWA"/>
    <property type="match status" value="1"/>
</dbReference>
<dbReference type="GO" id="GO:0008270">
    <property type="term" value="F:zinc ion binding"/>
    <property type="evidence" value="ECO:0007669"/>
    <property type="project" value="UniProtKB-KW"/>
</dbReference>
<dbReference type="InterPro" id="IPR001841">
    <property type="entry name" value="Znf_RING"/>
</dbReference>
<accession>A0AAP0H9G7</accession>
<evidence type="ECO:0000313" key="4">
    <source>
        <dbReference type="EMBL" id="KAK9074640.1"/>
    </source>
</evidence>
<dbReference type="InterPro" id="IPR036465">
    <property type="entry name" value="vWFA_dom_sf"/>
</dbReference>
<evidence type="ECO:0000259" key="3">
    <source>
        <dbReference type="PROSITE" id="PS50089"/>
    </source>
</evidence>